<evidence type="ECO:0000256" key="1">
    <source>
        <dbReference type="SAM" id="MobiDB-lite"/>
    </source>
</evidence>
<protein>
    <submittedName>
        <fullName evidence="2">DUF2992 family protein</fullName>
    </submittedName>
</protein>
<dbReference type="Pfam" id="PF11208">
    <property type="entry name" value="DUF2992"/>
    <property type="match status" value="1"/>
</dbReference>
<accession>A0A5P0ZSD3</accession>
<feature type="region of interest" description="Disordered" evidence="1">
    <location>
        <begin position="56"/>
        <end position="135"/>
    </location>
</feature>
<dbReference type="InterPro" id="IPR016787">
    <property type="entry name" value="UCP021328"/>
</dbReference>
<evidence type="ECO:0000313" key="2">
    <source>
        <dbReference type="EMBL" id="MQS77136.1"/>
    </source>
</evidence>
<gene>
    <name evidence="2" type="ORF">FHL06_12490</name>
</gene>
<dbReference type="RefSeq" id="WP_152587879.1">
    <property type="nucleotide sequence ID" value="NZ_VDFP01000078.1"/>
</dbReference>
<organism evidence="2 3">
    <name type="scientific">Companilactobacillus halodurans</name>
    <dbReference type="NCBI Taxonomy" id="2584183"/>
    <lineage>
        <taxon>Bacteria</taxon>
        <taxon>Bacillati</taxon>
        <taxon>Bacillota</taxon>
        <taxon>Bacilli</taxon>
        <taxon>Lactobacillales</taxon>
        <taxon>Lactobacillaceae</taxon>
        <taxon>Companilactobacillus</taxon>
    </lineage>
</organism>
<reference evidence="2 3" key="1">
    <citation type="journal article" date="2019" name="Syst. Appl. Microbiol.">
        <title>Polyphasic characterization of two novel Lactobacillus spp. isolated from blown salami packages: Description of Lactobacillus halodurans sp. nov. and Lactobacillus salsicarnum sp. nov.</title>
        <authorList>
            <person name="Schuster J.A."/>
            <person name="Klingl A."/>
            <person name="Vogel R.F."/>
            <person name="Ehrmann M.A."/>
        </authorList>
    </citation>
    <scope>NUCLEOTIDE SEQUENCE [LARGE SCALE GENOMIC DNA]</scope>
    <source>
        <strain evidence="2 3">TMW 1.2172</strain>
    </source>
</reference>
<feature type="compositionally biased region" description="Basic residues" evidence="1">
    <location>
        <begin position="119"/>
        <end position="135"/>
    </location>
</feature>
<comment type="caution">
    <text evidence="2">The sequence shown here is derived from an EMBL/GenBank/DDBJ whole genome shotgun (WGS) entry which is preliminary data.</text>
</comment>
<name>A0A5P0ZSD3_9LACO</name>
<dbReference type="EMBL" id="VDFP01000078">
    <property type="protein sequence ID" value="MQS77136.1"/>
    <property type="molecule type" value="Genomic_DNA"/>
</dbReference>
<dbReference type="Proteomes" id="UP000414364">
    <property type="component" value="Unassembled WGS sequence"/>
</dbReference>
<feature type="compositionally biased region" description="Basic and acidic residues" evidence="1">
    <location>
        <begin position="93"/>
        <end position="102"/>
    </location>
</feature>
<sequence>MKLTIFHDGQFFIGLVEYTENQKSVFAKYTFGTEPDRETILKFIDKDLLNLVNKSKVKTKRKSSDKKINPKRLQRQVAKEQKKKVITTQSQEALKKEQELNKKSSKKRNKLQKEEEKTRKRKIKKQKAKEKHKGH</sequence>
<dbReference type="PIRSF" id="PIRSF021328">
    <property type="entry name" value="UCP021328"/>
    <property type="match status" value="1"/>
</dbReference>
<dbReference type="AlphaFoldDB" id="A0A5P0ZSD3"/>
<proteinExistence type="predicted"/>
<evidence type="ECO:0000313" key="3">
    <source>
        <dbReference type="Proteomes" id="UP000414364"/>
    </source>
</evidence>
<feature type="compositionally biased region" description="Basic residues" evidence="1">
    <location>
        <begin position="56"/>
        <end position="74"/>
    </location>
</feature>